<organism evidence="2 3">
    <name type="scientific">Ornithobacterium rhinotracheale</name>
    <dbReference type="NCBI Taxonomy" id="28251"/>
    <lineage>
        <taxon>Bacteria</taxon>
        <taxon>Pseudomonadati</taxon>
        <taxon>Bacteroidota</taxon>
        <taxon>Flavobacteriia</taxon>
        <taxon>Flavobacteriales</taxon>
        <taxon>Weeksellaceae</taxon>
        <taxon>Ornithobacterium</taxon>
    </lineage>
</organism>
<feature type="chain" id="PRO_5018542483" evidence="1">
    <location>
        <begin position="19"/>
        <end position="263"/>
    </location>
</feature>
<dbReference type="OrthoDB" id="1440774at2"/>
<reference evidence="2 3" key="1">
    <citation type="submission" date="2019-01" db="EMBL/GenBank/DDBJ databases">
        <title>Whole Genome of Ornithobacterium rhinotracheale FARPER-174b.</title>
        <authorList>
            <person name="Tataje-Lavanda L.A."/>
            <person name="Montalvan A."/>
            <person name="Montesinos R."/>
            <person name="Zimic M."/>
            <person name="Fernandez-Sanchez M."/>
            <person name="Fernandez-Diaz M."/>
        </authorList>
    </citation>
    <scope>NUCLEOTIDE SEQUENCE [LARGE SCALE GENOMIC DNA]</scope>
    <source>
        <strain evidence="2 3">FARPER-174b</strain>
    </source>
</reference>
<dbReference type="EMBL" id="CP035107">
    <property type="protein sequence ID" value="QAR29993.1"/>
    <property type="molecule type" value="Genomic_DNA"/>
</dbReference>
<accession>A0A3R5UUE8</accession>
<evidence type="ECO:0000313" key="3">
    <source>
        <dbReference type="Proteomes" id="UP000287701"/>
    </source>
</evidence>
<gene>
    <name evidence="2" type="ORF">EQP59_00760</name>
</gene>
<sequence>MKKTLLLSTFLIAAISIAQPVVLEAVNLPAEPYDETVLGNSTQNIYYTYNTTPNPENKDKQKTGLTILQMGEDLLKFTDEATLKSDSLSKVFAKKGNMDTSDINKKLAIMYKIGFNSNVFHNLKTKQITIQNTMGLPGLEYTLPTPQLKWQLQKDKKEILGYTVQKATTSYGGREWEAWFAQDIPLAYGPYVFNGLPGLILEIYDTENEHHFTATGMDNRPQAIYKQIYDDEIKTSEEKAKKALKNKYETPKYKRPYNPIEKL</sequence>
<dbReference type="Pfam" id="PF22252">
    <property type="entry name" value="PNGase_F-II_N"/>
    <property type="match status" value="1"/>
</dbReference>
<proteinExistence type="predicted"/>
<dbReference type="InterPro" id="IPR005901">
    <property type="entry name" value="GLPGLI"/>
</dbReference>
<keyword evidence="1" id="KW-0732">Signal</keyword>
<dbReference type="AlphaFoldDB" id="A0A3R5UUE8"/>
<dbReference type="RefSeq" id="WP_128500506.1">
    <property type="nucleotide sequence ID" value="NZ_CP035107.1"/>
</dbReference>
<evidence type="ECO:0000256" key="1">
    <source>
        <dbReference type="SAM" id="SignalP"/>
    </source>
</evidence>
<dbReference type="Proteomes" id="UP000287701">
    <property type="component" value="Chromosome"/>
</dbReference>
<protein>
    <submittedName>
        <fullName evidence="2">GLPGLI family protein</fullName>
    </submittedName>
</protein>
<name>A0A3R5UUE8_ORNRH</name>
<feature type="signal peptide" evidence="1">
    <location>
        <begin position="1"/>
        <end position="18"/>
    </location>
</feature>
<dbReference type="NCBIfam" id="TIGR01200">
    <property type="entry name" value="GLPGLI"/>
    <property type="match status" value="1"/>
</dbReference>
<evidence type="ECO:0000313" key="2">
    <source>
        <dbReference type="EMBL" id="QAR29993.1"/>
    </source>
</evidence>